<accession>C6LD64</accession>
<proteinExistence type="predicted"/>
<name>C6LD64_9FIRM</name>
<evidence type="ECO:0000313" key="1">
    <source>
        <dbReference type="EMBL" id="EET61298.1"/>
    </source>
</evidence>
<gene>
    <name evidence="1" type="ORF">BRYFOR_06473</name>
</gene>
<dbReference type="eggNOG" id="ENOG502ZW3G">
    <property type="taxonomic scope" value="Bacteria"/>
</dbReference>
<evidence type="ECO:0000313" key="2">
    <source>
        <dbReference type="Proteomes" id="UP000005561"/>
    </source>
</evidence>
<comment type="caution">
    <text evidence="1">The sequence shown here is derived from an EMBL/GenBank/DDBJ whole genome shotgun (WGS) entry which is preliminary data.</text>
</comment>
<dbReference type="EMBL" id="ACCL02000006">
    <property type="protein sequence ID" value="EET61298.1"/>
    <property type="molecule type" value="Genomic_DNA"/>
</dbReference>
<protein>
    <submittedName>
        <fullName evidence="1">Uncharacterized protein</fullName>
    </submittedName>
</protein>
<dbReference type="AlphaFoldDB" id="C6LD64"/>
<reference evidence="1" key="1">
    <citation type="submission" date="2009-07" db="EMBL/GenBank/DDBJ databases">
        <authorList>
            <person name="Weinstock G."/>
            <person name="Sodergren E."/>
            <person name="Clifton S."/>
            <person name="Fulton L."/>
            <person name="Fulton B."/>
            <person name="Courtney L."/>
            <person name="Fronick C."/>
            <person name="Harrison M."/>
            <person name="Strong C."/>
            <person name="Farmer C."/>
            <person name="Delahaunty K."/>
            <person name="Markovic C."/>
            <person name="Hall O."/>
            <person name="Minx P."/>
            <person name="Tomlinson C."/>
            <person name="Mitreva M."/>
            <person name="Nelson J."/>
            <person name="Hou S."/>
            <person name="Wollam A."/>
            <person name="Pepin K.H."/>
            <person name="Johnson M."/>
            <person name="Bhonagiri V."/>
            <person name="Nash W.E."/>
            <person name="Warren W."/>
            <person name="Chinwalla A."/>
            <person name="Mardis E.R."/>
            <person name="Wilson R.K."/>
        </authorList>
    </citation>
    <scope>NUCLEOTIDE SEQUENCE [LARGE SCALE GENOMIC DNA]</scope>
    <source>
        <strain evidence="1">DSM 14469</strain>
    </source>
</reference>
<sequence length="48" mass="5821">MAVPLRYNNDKRKKPLFSRGLSVCRHLFNSFSKLKCDEKIIEKRRLFH</sequence>
<keyword evidence="2" id="KW-1185">Reference proteome</keyword>
<dbReference type="Proteomes" id="UP000005561">
    <property type="component" value="Unassembled WGS sequence"/>
</dbReference>
<organism evidence="1 2">
    <name type="scientific">Marvinbryantia formatexigens DSM 14469</name>
    <dbReference type="NCBI Taxonomy" id="478749"/>
    <lineage>
        <taxon>Bacteria</taxon>
        <taxon>Bacillati</taxon>
        <taxon>Bacillota</taxon>
        <taxon>Clostridia</taxon>
        <taxon>Lachnospirales</taxon>
        <taxon>Lachnospiraceae</taxon>
        <taxon>Marvinbryantia</taxon>
    </lineage>
</organism>